<dbReference type="AlphaFoldDB" id="A0A0F9S999"/>
<keyword evidence="1" id="KW-1133">Transmembrane helix</keyword>
<dbReference type="GO" id="GO:0071972">
    <property type="term" value="F:peptidoglycan L,D-transpeptidase activity"/>
    <property type="evidence" value="ECO:0007669"/>
    <property type="project" value="TreeGrafter"/>
</dbReference>
<dbReference type="InterPro" id="IPR054120">
    <property type="entry name" value="PBPA_dimer"/>
</dbReference>
<keyword evidence="1" id="KW-0472">Membrane</keyword>
<evidence type="ECO:0000259" key="2">
    <source>
        <dbReference type="Pfam" id="PF00905"/>
    </source>
</evidence>
<dbReference type="PANTHER" id="PTHR30627:SF24">
    <property type="entry name" value="PENICILLIN-BINDING PROTEIN 4B"/>
    <property type="match status" value="1"/>
</dbReference>
<feature type="domain" description="Penicillin binding protein A dimerisation" evidence="3">
    <location>
        <begin position="52"/>
        <end position="134"/>
    </location>
</feature>
<dbReference type="EMBL" id="LAZR01002759">
    <property type="protein sequence ID" value="KKN25938.1"/>
    <property type="molecule type" value="Genomic_DNA"/>
</dbReference>
<dbReference type="Gene3D" id="3.40.710.10">
    <property type="entry name" value="DD-peptidase/beta-lactamase superfamily"/>
    <property type="match status" value="1"/>
</dbReference>
<keyword evidence="1" id="KW-0812">Transmembrane</keyword>
<dbReference type="Pfam" id="PF00905">
    <property type="entry name" value="Transpeptidase"/>
    <property type="match status" value="1"/>
</dbReference>
<organism evidence="4">
    <name type="scientific">marine sediment metagenome</name>
    <dbReference type="NCBI Taxonomy" id="412755"/>
    <lineage>
        <taxon>unclassified sequences</taxon>
        <taxon>metagenomes</taxon>
        <taxon>ecological metagenomes</taxon>
    </lineage>
</organism>
<dbReference type="InterPro" id="IPR001460">
    <property type="entry name" value="PCN-bd_Tpept"/>
</dbReference>
<feature type="domain" description="Penicillin-binding protein transpeptidase" evidence="2">
    <location>
        <begin position="156"/>
        <end position="461"/>
    </location>
</feature>
<evidence type="ECO:0000259" key="3">
    <source>
        <dbReference type="Pfam" id="PF21922"/>
    </source>
</evidence>
<feature type="transmembrane region" description="Helical" evidence="1">
    <location>
        <begin position="7"/>
        <end position="26"/>
    </location>
</feature>
<name>A0A0F9S999_9ZZZZ</name>
<dbReference type="PANTHER" id="PTHR30627">
    <property type="entry name" value="PEPTIDOGLYCAN D,D-TRANSPEPTIDASE"/>
    <property type="match status" value="1"/>
</dbReference>
<gene>
    <name evidence="4" type="ORF">LCGC14_0879680</name>
</gene>
<dbReference type="SUPFAM" id="SSF56601">
    <property type="entry name" value="beta-lactamase/transpeptidase-like"/>
    <property type="match status" value="1"/>
</dbReference>
<proteinExistence type="predicted"/>
<comment type="caution">
    <text evidence="4">The sequence shown here is derived from an EMBL/GenBank/DDBJ whole genome shotgun (WGS) entry which is preliminary data.</text>
</comment>
<dbReference type="GO" id="GO:0005886">
    <property type="term" value="C:plasma membrane"/>
    <property type="evidence" value="ECO:0007669"/>
    <property type="project" value="TreeGrafter"/>
</dbReference>
<dbReference type="Gene3D" id="3.90.1310.10">
    <property type="entry name" value="Penicillin-binding protein 2a (Domain 2)"/>
    <property type="match status" value="1"/>
</dbReference>
<reference evidence="4" key="1">
    <citation type="journal article" date="2015" name="Nature">
        <title>Complex archaea that bridge the gap between prokaryotes and eukaryotes.</title>
        <authorList>
            <person name="Spang A."/>
            <person name="Saw J.H."/>
            <person name="Jorgensen S.L."/>
            <person name="Zaremba-Niedzwiedzka K."/>
            <person name="Martijn J."/>
            <person name="Lind A.E."/>
            <person name="van Eijk R."/>
            <person name="Schleper C."/>
            <person name="Guy L."/>
            <person name="Ettema T.J."/>
        </authorList>
    </citation>
    <scope>NUCLEOTIDE SEQUENCE</scope>
</reference>
<evidence type="ECO:0000256" key="1">
    <source>
        <dbReference type="SAM" id="Phobius"/>
    </source>
</evidence>
<accession>A0A0F9S999</accession>
<dbReference type="GO" id="GO:0071555">
    <property type="term" value="P:cell wall organization"/>
    <property type="evidence" value="ECO:0007669"/>
    <property type="project" value="TreeGrafter"/>
</dbReference>
<dbReference type="GO" id="GO:0008658">
    <property type="term" value="F:penicillin binding"/>
    <property type="evidence" value="ECO:0007669"/>
    <property type="project" value="InterPro"/>
</dbReference>
<dbReference type="InterPro" id="IPR050515">
    <property type="entry name" value="Beta-lactam/transpept"/>
</dbReference>
<sequence length="465" mass="50601">MDKRIRYLLLFFGTIFVLLVVNLTYLQVFSADKLINHQYNTRALTEELTTKRGSIITADGIEIAQSERSSSGKKYDRFYSAGEGFSHITGYYDSRLGRTALERTYNDELLGKDSADTVSDYIDRIVGRNQPGNDLILTIDSKIQRTAYQSLIGRRGSVVAINPKTGAVLALASYPGFNPNTLRKDWKKLIKDEASPLLNRAINGTYPPGSAFKTVTLVAALANGKSKPEKMYPAPATITIHGGKLTNYKEKSFGQISLKEAFEKSINTVYGKVGVEVGGNDLVDQAKKFGFNKDIGFDLDVKKSTLKQASEMDDLEVAWTAVGQASTLATPFQMAMIAAGVANDGELMKPFMVEKVRDYQGKTVQKHRPQVMASVIDTLNAKTIKNIMKDVVENGTGQAAKIENISVAGKTGTAEIKGKSPHAWFIAFAPVEDPQIAVSVIVENGGTGGAKAAPIARKLIETALK</sequence>
<evidence type="ECO:0000313" key="4">
    <source>
        <dbReference type="EMBL" id="KKN25938.1"/>
    </source>
</evidence>
<protein>
    <submittedName>
        <fullName evidence="4">Uncharacterized protein</fullName>
    </submittedName>
</protein>
<dbReference type="Pfam" id="PF21922">
    <property type="entry name" value="PBP_dimer_2"/>
    <property type="match status" value="1"/>
</dbReference>
<dbReference type="InterPro" id="IPR012338">
    <property type="entry name" value="Beta-lactam/transpept-like"/>
</dbReference>